<dbReference type="GO" id="GO:0004170">
    <property type="term" value="F:dUTP diphosphatase activity"/>
    <property type="evidence" value="ECO:0007669"/>
    <property type="project" value="UniProtKB-EC"/>
</dbReference>
<dbReference type="PANTHER" id="PTHR11241">
    <property type="entry name" value="DEOXYURIDINE 5'-TRIPHOSPHATE NUCLEOTIDOHYDROLASE"/>
    <property type="match status" value="1"/>
</dbReference>
<dbReference type="InterPro" id="IPR033704">
    <property type="entry name" value="dUTPase_trimeric"/>
</dbReference>
<evidence type="ECO:0000256" key="3">
    <source>
        <dbReference type="ARBA" id="ARBA00022801"/>
    </source>
</evidence>
<proteinExistence type="inferred from homology"/>
<reference evidence="7 8" key="1">
    <citation type="journal article" date="2016" name="Nat. Commun.">
        <title>Thousands of microbial genomes shed light on interconnected biogeochemical processes in an aquifer system.</title>
        <authorList>
            <person name="Anantharaman K."/>
            <person name="Brown C.T."/>
            <person name="Hug L.A."/>
            <person name="Sharon I."/>
            <person name="Castelle C.J."/>
            <person name="Probst A.J."/>
            <person name="Thomas B.C."/>
            <person name="Singh A."/>
            <person name="Wilkins M.J."/>
            <person name="Karaoz U."/>
            <person name="Brodie E.L."/>
            <person name="Williams K.H."/>
            <person name="Hubbard S.S."/>
            <person name="Banfield J.F."/>
        </authorList>
    </citation>
    <scope>NUCLEOTIDE SEQUENCE [LARGE SCALE GENOMIC DNA]</scope>
</reference>
<dbReference type="AlphaFoldDB" id="A0A1G2GS11"/>
<dbReference type="STRING" id="1802126.A3B25_04040"/>
<evidence type="ECO:0000313" key="7">
    <source>
        <dbReference type="EMBL" id="OGZ52598.1"/>
    </source>
</evidence>
<comment type="similarity">
    <text evidence="1">Belongs to the dUTPase family.</text>
</comment>
<protein>
    <recommendedName>
        <fullName evidence="2">dUTP diphosphatase</fullName>
        <ecNumber evidence="2">3.6.1.23</ecNumber>
    </recommendedName>
</protein>
<dbReference type="PANTHER" id="PTHR11241:SF0">
    <property type="entry name" value="DEOXYURIDINE 5'-TRIPHOSPHATE NUCLEOTIDOHYDROLASE"/>
    <property type="match status" value="1"/>
</dbReference>
<comment type="catalytic activity">
    <reaction evidence="5">
        <text>dUTP + H2O = dUMP + diphosphate + H(+)</text>
        <dbReference type="Rhea" id="RHEA:10248"/>
        <dbReference type="ChEBI" id="CHEBI:15377"/>
        <dbReference type="ChEBI" id="CHEBI:15378"/>
        <dbReference type="ChEBI" id="CHEBI:33019"/>
        <dbReference type="ChEBI" id="CHEBI:61555"/>
        <dbReference type="ChEBI" id="CHEBI:246422"/>
        <dbReference type="EC" id="3.6.1.23"/>
    </reaction>
</comment>
<organism evidence="7 8">
    <name type="scientific">Candidatus Ryanbacteria bacterium RIFCSPLOWO2_01_FULL_48_26</name>
    <dbReference type="NCBI Taxonomy" id="1802126"/>
    <lineage>
        <taxon>Bacteria</taxon>
        <taxon>Candidatus Ryaniibacteriota</taxon>
    </lineage>
</organism>
<dbReference type="InterPro" id="IPR036157">
    <property type="entry name" value="dUTPase-like_sf"/>
</dbReference>
<dbReference type="CDD" id="cd07557">
    <property type="entry name" value="trimeric_dUTPase"/>
    <property type="match status" value="1"/>
</dbReference>
<dbReference type="EMBL" id="MHNW01000043">
    <property type="protein sequence ID" value="OGZ52598.1"/>
    <property type="molecule type" value="Genomic_DNA"/>
</dbReference>
<dbReference type="Gene3D" id="2.70.40.10">
    <property type="match status" value="1"/>
</dbReference>
<keyword evidence="4" id="KW-0546">Nucleotide metabolism</keyword>
<evidence type="ECO:0000256" key="2">
    <source>
        <dbReference type="ARBA" id="ARBA00012379"/>
    </source>
</evidence>
<name>A0A1G2GS11_9BACT</name>
<comment type="caution">
    <text evidence="7">The sequence shown here is derived from an EMBL/GenBank/DDBJ whole genome shotgun (WGS) entry which is preliminary data.</text>
</comment>
<gene>
    <name evidence="7" type="ORF">A3B25_04040</name>
</gene>
<dbReference type="GO" id="GO:0000287">
    <property type="term" value="F:magnesium ion binding"/>
    <property type="evidence" value="ECO:0007669"/>
    <property type="project" value="InterPro"/>
</dbReference>
<dbReference type="Proteomes" id="UP000179106">
    <property type="component" value="Unassembled WGS sequence"/>
</dbReference>
<dbReference type="Pfam" id="PF00692">
    <property type="entry name" value="dUTPase"/>
    <property type="match status" value="1"/>
</dbReference>
<dbReference type="NCBIfam" id="NF001862">
    <property type="entry name" value="PRK00601.1"/>
    <property type="match status" value="1"/>
</dbReference>
<sequence>MKIKITRVERDLPLPDYHTEGAVAFDFYSRVDTTLAPREKKILPSNFIIEVPVGHVLIVAARSGTPKKGIMLANNIGLIDQDYHGPADEIGIWVWNFTDAPIEIKRGDRIAQGLIVPIVRAEFEEVAQIKESSRGGFGSTG</sequence>
<evidence type="ECO:0000256" key="4">
    <source>
        <dbReference type="ARBA" id="ARBA00023080"/>
    </source>
</evidence>
<dbReference type="EC" id="3.6.1.23" evidence="2"/>
<evidence type="ECO:0000256" key="1">
    <source>
        <dbReference type="ARBA" id="ARBA00006581"/>
    </source>
</evidence>
<evidence type="ECO:0000259" key="6">
    <source>
        <dbReference type="Pfam" id="PF00692"/>
    </source>
</evidence>
<evidence type="ECO:0000256" key="5">
    <source>
        <dbReference type="ARBA" id="ARBA00047686"/>
    </source>
</evidence>
<dbReference type="SUPFAM" id="SSF51283">
    <property type="entry name" value="dUTPase-like"/>
    <property type="match status" value="1"/>
</dbReference>
<accession>A0A1G2GS11</accession>
<keyword evidence="3" id="KW-0378">Hydrolase</keyword>
<dbReference type="NCBIfam" id="TIGR00576">
    <property type="entry name" value="dut"/>
    <property type="match status" value="1"/>
</dbReference>
<dbReference type="InterPro" id="IPR029054">
    <property type="entry name" value="dUTPase-like"/>
</dbReference>
<dbReference type="InterPro" id="IPR008181">
    <property type="entry name" value="dUTPase"/>
</dbReference>
<evidence type="ECO:0000313" key="8">
    <source>
        <dbReference type="Proteomes" id="UP000179106"/>
    </source>
</evidence>
<feature type="domain" description="dUTPase-like" evidence="6">
    <location>
        <begin position="12"/>
        <end position="141"/>
    </location>
</feature>
<dbReference type="GO" id="GO:0006226">
    <property type="term" value="P:dUMP biosynthetic process"/>
    <property type="evidence" value="ECO:0007669"/>
    <property type="project" value="InterPro"/>
</dbReference>
<dbReference type="GO" id="GO:0046081">
    <property type="term" value="P:dUTP catabolic process"/>
    <property type="evidence" value="ECO:0007669"/>
    <property type="project" value="InterPro"/>
</dbReference>